<protein>
    <submittedName>
        <fullName evidence="2">Uncharacterized protein</fullName>
    </submittedName>
</protein>
<evidence type="ECO:0000313" key="2">
    <source>
        <dbReference type="EMBL" id="MBB4681288.1"/>
    </source>
</evidence>
<evidence type="ECO:0000256" key="1">
    <source>
        <dbReference type="SAM" id="SignalP"/>
    </source>
</evidence>
<comment type="caution">
    <text evidence="2">The sequence shown here is derived from an EMBL/GenBank/DDBJ whole genome shotgun (WGS) entry which is preliminary data.</text>
</comment>
<dbReference type="Proteomes" id="UP000533598">
    <property type="component" value="Unassembled WGS sequence"/>
</dbReference>
<accession>A0A7W7CK78</accession>
<dbReference type="AlphaFoldDB" id="A0A7W7CK78"/>
<evidence type="ECO:0000313" key="3">
    <source>
        <dbReference type="Proteomes" id="UP000533598"/>
    </source>
</evidence>
<feature type="chain" id="PRO_5039126731" evidence="1">
    <location>
        <begin position="24"/>
        <end position="43"/>
    </location>
</feature>
<name>A0A7W7CK78_9PSEU</name>
<proteinExistence type="predicted"/>
<keyword evidence="1" id="KW-0732">Signal</keyword>
<reference evidence="2 3" key="1">
    <citation type="submission" date="2020-08" db="EMBL/GenBank/DDBJ databases">
        <title>Sequencing the genomes of 1000 actinobacteria strains.</title>
        <authorList>
            <person name="Klenk H.-P."/>
        </authorList>
    </citation>
    <scope>NUCLEOTIDE SEQUENCE [LARGE SCALE GENOMIC DNA]</scope>
    <source>
        <strain evidence="2 3">DSM 44230</strain>
    </source>
</reference>
<dbReference type="EMBL" id="JACHMH010000001">
    <property type="protein sequence ID" value="MBB4681288.1"/>
    <property type="molecule type" value="Genomic_DNA"/>
</dbReference>
<dbReference type="RefSeq" id="WP_281403274.1">
    <property type="nucleotide sequence ID" value="NZ_BAAAUI010000071.1"/>
</dbReference>
<organism evidence="2 3">
    <name type="scientific">Crossiella cryophila</name>
    <dbReference type="NCBI Taxonomy" id="43355"/>
    <lineage>
        <taxon>Bacteria</taxon>
        <taxon>Bacillati</taxon>
        <taxon>Actinomycetota</taxon>
        <taxon>Actinomycetes</taxon>
        <taxon>Pseudonocardiales</taxon>
        <taxon>Pseudonocardiaceae</taxon>
        <taxon>Crossiella</taxon>
    </lineage>
</organism>
<gene>
    <name evidence="2" type="ORF">HNR67_007406</name>
</gene>
<feature type="signal peptide" evidence="1">
    <location>
        <begin position="1"/>
        <end position="23"/>
    </location>
</feature>
<sequence length="43" mass="4152">MKRVLLVSLALSGVLAAGLVTTAADSPAEPVTVVAGACGHCDS</sequence>
<keyword evidence="3" id="KW-1185">Reference proteome</keyword>